<reference evidence="19" key="3">
    <citation type="submission" date="2025-09" db="UniProtKB">
        <authorList>
            <consortium name="Ensembl"/>
        </authorList>
    </citation>
    <scope>IDENTIFICATION</scope>
</reference>
<dbReference type="CDD" id="cd16012">
    <property type="entry name" value="ALP"/>
    <property type="match status" value="2"/>
</dbReference>
<dbReference type="Ensembl" id="ENSLACT00000016533.1">
    <property type="protein sequence ID" value="ENSLACP00000016419.1"/>
    <property type="gene ID" value="ENSLACG00000014466.2"/>
</dbReference>
<evidence type="ECO:0000256" key="7">
    <source>
        <dbReference type="ARBA" id="ARBA00022723"/>
    </source>
</evidence>
<dbReference type="EC" id="3.1.3.1" evidence="4 17"/>
<keyword evidence="10 15" id="KW-0460">Magnesium</keyword>
<feature type="region of interest" description="Disordered" evidence="18">
    <location>
        <begin position="712"/>
        <end position="732"/>
    </location>
</feature>
<feature type="binding site" evidence="15">
    <location>
        <position position="652"/>
    </location>
    <ligand>
        <name>Mg(2+)</name>
        <dbReference type="ChEBI" id="CHEBI:18420"/>
    </ligand>
</feature>
<sequence length="984" mass="108708">DAEKKPQFWYDKAKLSLETALNLKSLNYQAKNLILFLGDGMGVSTVTAARIYKGQRNGKLGEEEIMAMDTFPYVALSKTYCVDRQVPDSAATGTAYLCGVKTNYRVLGLSGSAVSSQCNTTYGHEVYSVLHRAKQAGKSVGIVTTTRVQHASPAAAYAHIVNRNWYADSSMPKDAIQDGCKDIAYQLVHNTDFDSTLTLQVILGGGRMYMTPMGTPDPEYPWDQKQNGIRNDGVNLIQTWLDARKVNKNAHYVWNKTDFDAVDVKSTFYLMGLFEPKDMKYELNRNITLDPSIVEMMEKAIGILSKNPKGFFLFVEGGRIDHGHHDSKAKMALTETVLFEQAIQRAGELTSDIDTLSVVTADHSHVFSFGGKTYRGNNIFGEAGSVAPKNADDNLPYTSILYGNGPGFNIQNGTRPNITMTDIENKDYTQQAAVPLDSETHAGEDVAIYAKGPMAYLFHGVQEQTYIAHAMAYAACIEREKRMLHHIREKSPVSPITVPRNAVQEIKPSFWNLKAKSSLEEALKLKQRHHRAKNLILFLGDGMGVPTVTAARILKGQLLSHFGEETVLTMDTFPYLALSKTYNVDHQVPDSAGTATAYLCGVKGNYGTIGLNAAAIRSNCTSSIGNHVTSILKRAKDTGKSVGIVTTTRVQHASPAGNYAHVAERNWYSDASMPTDALKDGCKDIAYQLLHNTDINTRKLQVILGGGRKYMTPEGTKDPEYPEHPKENGTRKDGIDLIQNWLNSKKVFKGAKYVWNKEQFDAVDVSTTNYLMGLFEPADMKYELNRNNSMDPSIVDMTEKAIRILSENPKGFYLFVEGGRIDHGHHSSKAKKALIEAVMFDHAIQRAGELTSEEETLTVVTADHSHTFTFGGYTERGNSIFGLAPAKANDRKHYTSILYGNGPGFAMQNGTRPAVNETISDDNEYKQQAAVPLDSETHGGEDVVIFSKGPMAHLFHGVQEQNYIPHVMAYAACIEPYSDCSFEA</sequence>
<keyword evidence="8 17" id="KW-0378">Hydrolase</keyword>
<keyword evidence="7 15" id="KW-0479">Metal-binding</keyword>
<dbReference type="EMBL" id="AFYH01083680">
    <property type="status" value="NOT_ANNOTATED_CDS"/>
    <property type="molecule type" value="Genomic_DNA"/>
</dbReference>
<dbReference type="PANTHER" id="PTHR11596:SF30">
    <property type="entry name" value="INTESTINAL-TYPE ALKALINE PHOSPHATASE"/>
    <property type="match status" value="1"/>
</dbReference>
<keyword evidence="9 15" id="KW-0862">Zinc</keyword>
<comment type="subcellular location">
    <subcellularLocation>
        <location evidence="1">Cell membrane</location>
        <topology evidence="1">Lipid-anchor</topology>
        <topology evidence="1">GPI-anchor</topology>
    </subcellularLocation>
</comment>
<feature type="binding site" evidence="15">
    <location>
        <position position="864"/>
    </location>
    <ligand>
        <name>Zn(2+)</name>
        <dbReference type="ChEBI" id="CHEBI:29105"/>
        <label>2</label>
    </ligand>
</feature>
<dbReference type="FunFam" id="3.40.720.10:FF:000008">
    <property type="entry name" value="Alkaline phosphatase"/>
    <property type="match status" value="2"/>
</dbReference>
<proteinExistence type="inferred from homology"/>
<dbReference type="EMBL" id="AFYH01083676">
    <property type="status" value="NOT_ANNOTATED_CDS"/>
    <property type="molecule type" value="Genomic_DNA"/>
</dbReference>
<evidence type="ECO:0000256" key="3">
    <source>
        <dbReference type="ARBA" id="ARBA00011738"/>
    </source>
</evidence>
<evidence type="ECO:0000256" key="15">
    <source>
        <dbReference type="PIRSR" id="PIRSR601952-2"/>
    </source>
</evidence>
<name>H3B3E8_LATCH</name>
<evidence type="ECO:0000256" key="10">
    <source>
        <dbReference type="ARBA" id="ARBA00022842"/>
    </source>
</evidence>
<dbReference type="eggNOG" id="KOG4126">
    <property type="taxonomic scope" value="Eukaryota"/>
</dbReference>
<dbReference type="SMART" id="SM00098">
    <property type="entry name" value="alkPPc"/>
    <property type="match status" value="2"/>
</dbReference>
<feature type="binding site" evidence="15">
    <location>
        <position position="541"/>
    </location>
    <ligand>
        <name>Zn(2+)</name>
        <dbReference type="ChEBI" id="CHEBI:29105"/>
        <label>2</label>
    </ligand>
</feature>
<gene>
    <name evidence="19" type="primary">LOC102354239</name>
</gene>
<dbReference type="EMBL" id="AFYH01083675">
    <property type="status" value="NOT_ANNOTATED_CDS"/>
    <property type="molecule type" value="Genomic_DNA"/>
</dbReference>
<feature type="binding site" evidence="15">
    <location>
        <position position="541"/>
    </location>
    <ligand>
        <name>Mg(2+)</name>
        <dbReference type="ChEBI" id="CHEBI:18420"/>
    </ligand>
</feature>
<dbReference type="SUPFAM" id="SSF53649">
    <property type="entry name" value="Alkaline phosphatase-like"/>
    <property type="match status" value="2"/>
</dbReference>
<reference evidence="20" key="1">
    <citation type="submission" date="2011-08" db="EMBL/GenBank/DDBJ databases">
        <title>The draft genome of Latimeria chalumnae.</title>
        <authorList>
            <person name="Di Palma F."/>
            <person name="Alfoldi J."/>
            <person name="Johnson J."/>
            <person name="Berlin A."/>
            <person name="Gnerre S."/>
            <person name="Jaffe D."/>
            <person name="MacCallum I."/>
            <person name="Young S."/>
            <person name="Walker B.J."/>
            <person name="Lander E."/>
            <person name="Lindblad-Toh K."/>
        </authorList>
    </citation>
    <scope>NUCLEOTIDE SEQUENCE [LARGE SCALE GENOMIC DNA]</scope>
    <source>
        <strain evidence="20">Wild caught</strain>
    </source>
</reference>
<evidence type="ECO:0000256" key="4">
    <source>
        <dbReference type="ARBA" id="ARBA00012647"/>
    </source>
</evidence>
<dbReference type="GO" id="GO:0004035">
    <property type="term" value="F:alkaline phosphatase activity"/>
    <property type="evidence" value="ECO:0007669"/>
    <property type="project" value="UniProtKB-EC"/>
</dbReference>
<dbReference type="InParanoid" id="H3B3E8"/>
<comment type="catalytic activity">
    <reaction evidence="17">
        <text>a phosphate monoester + H2O = an alcohol + phosphate</text>
        <dbReference type="Rhea" id="RHEA:15017"/>
        <dbReference type="ChEBI" id="CHEBI:15377"/>
        <dbReference type="ChEBI" id="CHEBI:30879"/>
        <dbReference type="ChEBI" id="CHEBI:43474"/>
        <dbReference type="ChEBI" id="CHEBI:67140"/>
        <dbReference type="EC" id="3.1.3.1"/>
    </reaction>
</comment>
<comment type="subunit">
    <text evidence="3">Homodimer.</text>
</comment>
<evidence type="ECO:0000313" key="19">
    <source>
        <dbReference type="Ensembl" id="ENSLACP00000016419.1"/>
    </source>
</evidence>
<keyword evidence="11" id="KW-0472">Membrane</keyword>
<feature type="binding site" evidence="15">
    <location>
        <position position="817"/>
    </location>
    <ligand>
        <name>Mg(2+)</name>
        <dbReference type="ChEBI" id="CHEBI:18420"/>
    </ligand>
</feature>
<dbReference type="GeneTree" id="ENSGT00950000183063"/>
<dbReference type="AlphaFoldDB" id="H3B3E8"/>
<reference evidence="19" key="2">
    <citation type="submission" date="2025-08" db="UniProtKB">
        <authorList>
            <consortium name="Ensembl"/>
        </authorList>
    </citation>
    <scope>IDENTIFICATION</scope>
</reference>
<evidence type="ECO:0000256" key="2">
    <source>
        <dbReference type="ARBA" id="ARBA00005984"/>
    </source>
</evidence>
<evidence type="ECO:0000256" key="1">
    <source>
        <dbReference type="ARBA" id="ARBA00004609"/>
    </source>
</evidence>
<feature type="binding site" evidence="15">
    <location>
        <position position="863"/>
    </location>
    <ligand>
        <name>Zn(2+)</name>
        <dbReference type="ChEBI" id="CHEBI:29105"/>
        <label>2</label>
    </ligand>
</feature>
<dbReference type="PRINTS" id="PR00113">
    <property type="entry name" value="ALKPHPHTASE"/>
</dbReference>
<comment type="cofactor">
    <cofactor evidence="15">
        <name>Mg(2+)</name>
        <dbReference type="ChEBI" id="CHEBI:18420"/>
    </cofactor>
    <text evidence="15">Binds 1 Mg(2+) ion.</text>
</comment>
<evidence type="ECO:0000256" key="18">
    <source>
        <dbReference type="SAM" id="MobiDB-lite"/>
    </source>
</evidence>
<dbReference type="GO" id="GO:0005886">
    <property type="term" value="C:plasma membrane"/>
    <property type="evidence" value="ECO:0007669"/>
    <property type="project" value="UniProtKB-SubCell"/>
</dbReference>
<comment type="similarity">
    <text evidence="2 16">Belongs to the alkaline phosphatase family.</text>
</comment>
<accession>H3B3E8</accession>
<dbReference type="InterPro" id="IPR001952">
    <property type="entry name" value="Alkaline_phosphatase"/>
</dbReference>
<keyword evidence="13" id="KW-0449">Lipoprotein</keyword>
<protein>
    <recommendedName>
        <fullName evidence="4 17">Alkaline phosphatase</fullName>
        <ecNumber evidence="4 17">3.1.3.1</ecNumber>
    </recommendedName>
</protein>
<keyword evidence="12" id="KW-0325">Glycoprotein</keyword>
<evidence type="ECO:0000256" key="9">
    <source>
        <dbReference type="ARBA" id="ARBA00022833"/>
    </source>
</evidence>
<keyword evidence="20" id="KW-1185">Reference proteome</keyword>
<dbReference type="PANTHER" id="PTHR11596">
    <property type="entry name" value="ALKALINE PHOSPHATASE"/>
    <property type="match status" value="1"/>
</dbReference>
<evidence type="ECO:0000256" key="16">
    <source>
        <dbReference type="RuleBase" id="RU003946"/>
    </source>
</evidence>
<dbReference type="GO" id="GO:0046872">
    <property type="term" value="F:metal ion binding"/>
    <property type="evidence" value="ECO:0007669"/>
    <property type="project" value="UniProtKB-KW"/>
</dbReference>
<feature type="binding site" evidence="15">
    <location>
        <position position="826"/>
    </location>
    <ligand>
        <name>Zn(2+)</name>
        <dbReference type="ChEBI" id="CHEBI:29105"/>
        <label>2</label>
    </ligand>
</feature>
<evidence type="ECO:0000256" key="5">
    <source>
        <dbReference type="ARBA" id="ARBA00022475"/>
    </source>
</evidence>
<feature type="compositionally biased region" description="Basic and acidic residues" evidence="18">
    <location>
        <begin position="715"/>
        <end position="732"/>
    </location>
</feature>
<comment type="cofactor">
    <cofactor evidence="15">
        <name>Zn(2+)</name>
        <dbReference type="ChEBI" id="CHEBI:29105"/>
    </cofactor>
    <text evidence="15">Binds 2 Zn(2+) ions.</text>
</comment>
<evidence type="ECO:0000256" key="8">
    <source>
        <dbReference type="ARBA" id="ARBA00022801"/>
    </source>
</evidence>
<feature type="binding site" evidence="15">
    <location>
        <position position="654"/>
    </location>
    <ligand>
        <name>Mg(2+)</name>
        <dbReference type="ChEBI" id="CHEBI:18420"/>
    </ligand>
</feature>
<dbReference type="Gene3D" id="3.40.720.10">
    <property type="entry name" value="Alkaline Phosphatase, subunit A"/>
    <property type="match status" value="2"/>
</dbReference>
<evidence type="ECO:0000256" key="13">
    <source>
        <dbReference type="ARBA" id="ARBA00023288"/>
    </source>
</evidence>
<dbReference type="Proteomes" id="UP000008672">
    <property type="component" value="Unassembled WGS sequence"/>
</dbReference>
<dbReference type="OMA" id="CEYDHEA"/>
<evidence type="ECO:0000256" key="11">
    <source>
        <dbReference type="ARBA" id="ARBA00023136"/>
    </source>
</evidence>
<evidence type="ECO:0000313" key="20">
    <source>
        <dbReference type="Proteomes" id="UP000008672"/>
    </source>
</evidence>
<dbReference type="GO" id="GO:0098552">
    <property type="term" value="C:side of membrane"/>
    <property type="evidence" value="ECO:0007669"/>
    <property type="project" value="UniProtKB-KW"/>
</dbReference>
<keyword evidence="6" id="KW-0336">GPI-anchor</keyword>
<feature type="binding site" evidence="15">
    <location>
        <position position="822"/>
    </location>
    <ligand>
        <name>Zn(2+)</name>
        <dbReference type="ChEBI" id="CHEBI:29105"/>
        <label>2</label>
    </ligand>
</feature>
<dbReference type="EMBL" id="AFYH01083677">
    <property type="status" value="NOT_ANNOTATED_CDS"/>
    <property type="molecule type" value="Genomic_DNA"/>
</dbReference>
<evidence type="ECO:0000256" key="6">
    <source>
        <dbReference type="ARBA" id="ARBA00022622"/>
    </source>
</evidence>
<evidence type="ECO:0000256" key="12">
    <source>
        <dbReference type="ARBA" id="ARBA00023180"/>
    </source>
</evidence>
<dbReference type="EMBL" id="AFYH01083678">
    <property type="status" value="NOT_ANNOTATED_CDS"/>
    <property type="molecule type" value="Genomic_DNA"/>
</dbReference>
<feature type="active site" description="Phosphoserine intermediate" evidence="14">
    <location>
        <position position="591"/>
    </location>
</feature>
<dbReference type="InterPro" id="IPR017850">
    <property type="entry name" value="Alkaline_phosphatase_core_sf"/>
</dbReference>
<dbReference type="InterPro" id="IPR018299">
    <property type="entry name" value="Alkaline_phosphatase_AS"/>
</dbReference>
<evidence type="ECO:0000256" key="17">
    <source>
        <dbReference type="RuleBase" id="RU003947"/>
    </source>
</evidence>
<dbReference type="EMBL" id="AFYH01083679">
    <property type="status" value="NOT_ANNOTATED_CDS"/>
    <property type="molecule type" value="Genomic_DNA"/>
</dbReference>
<dbReference type="STRING" id="7897.ENSLACP00000016419"/>
<feature type="binding site" evidence="15">
    <location>
        <position position="938"/>
    </location>
    <ligand>
        <name>Zn(2+)</name>
        <dbReference type="ChEBI" id="CHEBI:29105"/>
        <label>2</label>
    </ligand>
</feature>
<evidence type="ECO:0000256" key="14">
    <source>
        <dbReference type="PIRSR" id="PIRSR601952-1"/>
    </source>
</evidence>
<dbReference type="Pfam" id="PF00245">
    <property type="entry name" value="Alk_phosphatase"/>
    <property type="match status" value="2"/>
</dbReference>
<organism evidence="19 20">
    <name type="scientific">Latimeria chalumnae</name>
    <name type="common">Coelacanth</name>
    <dbReference type="NCBI Taxonomy" id="7897"/>
    <lineage>
        <taxon>Eukaryota</taxon>
        <taxon>Metazoa</taxon>
        <taxon>Chordata</taxon>
        <taxon>Craniata</taxon>
        <taxon>Vertebrata</taxon>
        <taxon>Euteleostomi</taxon>
        <taxon>Coelacanthiformes</taxon>
        <taxon>Coelacanthidae</taxon>
        <taxon>Latimeria</taxon>
    </lineage>
</organism>
<keyword evidence="5" id="KW-1003">Cell membrane</keyword>
<dbReference type="PROSITE" id="PS00123">
    <property type="entry name" value="ALKALINE_PHOSPHATASE"/>
    <property type="match status" value="2"/>
</dbReference>